<evidence type="ECO:0000313" key="4">
    <source>
        <dbReference type="Proteomes" id="UP001596380"/>
    </source>
</evidence>
<reference evidence="4" key="1">
    <citation type="journal article" date="2019" name="Int. J. Syst. Evol. Microbiol.">
        <title>The Global Catalogue of Microorganisms (GCM) 10K type strain sequencing project: providing services to taxonomists for standard genome sequencing and annotation.</title>
        <authorList>
            <consortium name="The Broad Institute Genomics Platform"/>
            <consortium name="The Broad Institute Genome Sequencing Center for Infectious Disease"/>
            <person name="Wu L."/>
            <person name="Ma J."/>
        </authorList>
    </citation>
    <scope>NUCLEOTIDE SEQUENCE [LARGE SCALE GENOMIC DNA]</scope>
    <source>
        <strain evidence="4">JCM 3369</strain>
    </source>
</reference>
<sequence length="158" mass="17339">MARRQTQSQKRRNTVLIWWGAVILLAVFAWQSGSPELWILPILTLAYYELCAVPTLCGVETSKGWPCKNPANGRLIACKRESSHAVYKNDALLRMLGFRRPPRQFSAPAPRPGQQPAPPASAPETEPATIDSKQTLITFLTIIATIAGVIQTVLAAMS</sequence>
<organism evidence="3 4">
    <name type="scientific">Actinomadura yumaensis</name>
    <dbReference type="NCBI Taxonomy" id="111807"/>
    <lineage>
        <taxon>Bacteria</taxon>
        <taxon>Bacillati</taxon>
        <taxon>Actinomycetota</taxon>
        <taxon>Actinomycetes</taxon>
        <taxon>Streptosporangiales</taxon>
        <taxon>Thermomonosporaceae</taxon>
        <taxon>Actinomadura</taxon>
    </lineage>
</organism>
<feature type="compositionally biased region" description="Pro residues" evidence="1">
    <location>
        <begin position="109"/>
        <end position="121"/>
    </location>
</feature>
<evidence type="ECO:0000313" key="3">
    <source>
        <dbReference type="EMBL" id="MFC6884973.1"/>
    </source>
</evidence>
<proteinExistence type="predicted"/>
<accession>A0ABW2CT13</accession>
<name>A0ABW2CT13_9ACTN</name>
<keyword evidence="4" id="KW-1185">Reference proteome</keyword>
<keyword evidence="2" id="KW-0812">Transmembrane</keyword>
<keyword evidence="2" id="KW-1133">Transmembrane helix</keyword>
<feature type="transmembrane region" description="Helical" evidence="2">
    <location>
        <begin position="136"/>
        <end position="157"/>
    </location>
</feature>
<feature type="transmembrane region" description="Helical" evidence="2">
    <location>
        <begin position="37"/>
        <end position="59"/>
    </location>
</feature>
<feature type="transmembrane region" description="Helical" evidence="2">
    <location>
        <begin position="12"/>
        <end position="31"/>
    </location>
</feature>
<feature type="region of interest" description="Disordered" evidence="1">
    <location>
        <begin position="104"/>
        <end position="128"/>
    </location>
</feature>
<dbReference type="Proteomes" id="UP001596380">
    <property type="component" value="Unassembled WGS sequence"/>
</dbReference>
<evidence type="ECO:0000256" key="1">
    <source>
        <dbReference type="SAM" id="MobiDB-lite"/>
    </source>
</evidence>
<keyword evidence="2" id="KW-0472">Membrane</keyword>
<dbReference type="EMBL" id="JBHSXS010000032">
    <property type="protein sequence ID" value="MFC6884973.1"/>
    <property type="molecule type" value="Genomic_DNA"/>
</dbReference>
<comment type="caution">
    <text evidence="3">The sequence shown here is derived from an EMBL/GenBank/DDBJ whole genome shotgun (WGS) entry which is preliminary data.</text>
</comment>
<evidence type="ECO:0000256" key="2">
    <source>
        <dbReference type="SAM" id="Phobius"/>
    </source>
</evidence>
<dbReference type="RefSeq" id="WP_160821326.1">
    <property type="nucleotide sequence ID" value="NZ_JBHSXE010000001.1"/>
</dbReference>
<gene>
    <name evidence="3" type="ORF">ACFQKB_34810</name>
</gene>
<protein>
    <submittedName>
        <fullName evidence="3">Uncharacterized protein</fullName>
    </submittedName>
</protein>